<evidence type="ECO:0000256" key="1">
    <source>
        <dbReference type="ARBA" id="ARBA00004245"/>
    </source>
</evidence>
<dbReference type="GO" id="GO:0097320">
    <property type="term" value="P:plasma membrane tubulation"/>
    <property type="evidence" value="ECO:0007669"/>
    <property type="project" value="TreeGrafter"/>
</dbReference>
<evidence type="ECO:0000313" key="6">
    <source>
        <dbReference type="Proteomes" id="UP000738325"/>
    </source>
</evidence>
<evidence type="ECO:0000313" key="5">
    <source>
        <dbReference type="EMBL" id="KAG0324839.1"/>
    </source>
</evidence>
<dbReference type="EMBL" id="JAAAIP010000135">
    <property type="protein sequence ID" value="KAG0324839.1"/>
    <property type="molecule type" value="Genomic_DNA"/>
</dbReference>
<dbReference type="SUPFAM" id="SSF103657">
    <property type="entry name" value="BAR/IMD domain-like"/>
    <property type="match status" value="1"/>
</dbReference>
<keyword evidence="6" id="KW-1185">Reference proteome</keyword>
<dbReference type="InterPro" id="IPR004148">
    <property type="entry name" value="BAR_dom"/>
</dbReference>
<dbReference type="PANTHER" id="PTHR47174">
    <property type="entry name" value="BRIDGING INTEGRATOR 3"/>
    <property type="match status" value="1"/>
</dbReference>
<feature type="domain" description="BAR" evidence="4">
    <location>
        <begin position="17"/>
        <end position="237"/>
    </location>
</feature>
<evidence type="ECO:0000259" key="4">
    <source>
        <dbReference type="PROSITE" id="PS51021"/>
    </source>
</evidence>
<gene>
    <name evidence="5" type="ORF">BGZ99_001403</name>
</gene>
<reference evidence="5" key="1">
    <citation type="journal article" date="2020" name="Fungal Divers.">
        <title>Resolving the Mortierellaceae phylogeny through synthesis of multi-gene phylogenetics and phylogenomics.</title>
        <authorList>
            <person name="Vandepol N."/>
            <person name="Liber J."/>
            <person name="Desiro A."/>
            <person name="Na H."/>
            <person name="Kennedy M."/>
            <person name="Barry K."/>
            <person name="Grigoriev I.V."/>
            <person name="Miller A.N."/>
            <person name="O'Donnell K."/>
            <person name="Stajich J.E."/>
            <person name="Bonito G."/>
        </authorList>
    </citation>
    <scope>NUCLEOTIDE SEQUENCE</scope>
    <source>
        <strain evidence="5">REB-010B</strain>
    </source>
</reference>
<dbReference type="PRINTS" id="PR01251">
    <property type="entry name" value="AMPHIPHYSIN"/>
</dbReference>
<dbReference type="GO" id="GO:0006897">
    <property type="term" value="P:endocytosis"/>
    <property type="evidence" value="ECO:0007669"/>
    <property type="project" value="InterPro"/>
</dbReference>
<dbReference type="PANTHER" id="PTHR47174:SF3">
    <property type="entry name" value="BRIDGING INTEGRATOR 3"/>
    <property type="match status" value="1"/>
</dbReference>
<dbReference type="AlphaFoldDB" id="A0A9P6RRI9"/>
<dbReference type="Proteomes" id="UP000738325">
    <property type="component" value="Unassembled WGS sequence"/>
</dbReference>
<dbReference type="FunFam" id="1.20.1270.60:FF:000014">
    <property type="entry name" value="Protein hob3, variant"/>
    <property type="match status" value="1"/>
</dbReference>
<keyword evidence="2" id="KW-0963">Cytoplasm</keyword>
<dbReference type="InterPro" id="IPR027267">
    <property type="entry name" value="AH/BAR_dom_sf"/>
</dbReference>
<comment type="subcellular location">
    <subcellularLocation>
        <location evidence="1">Cytoplasm</location>
        <location evidence="1">Cytoskeleton</location>
    </subcellularLocation>
</comment>
<dbReference type="GO" id="GO:0031097">
    <property type="term" value="C:medial cortex"/>
    <property type="evidence" value="ECO:0007669"/>
    <property type="project" value="TreeGrafter"/>
</dbReference>
<organism evidence="5 6">
    <name type="scientific">Dissophora globulifera</name>
    <dbReference type="NCBI Taxonomy" id="979702"/>
    <lineage>
        <taxon>Eukaryota</taxon>
        <taxon>Fungi</taxon>
        <taxon>Fungi incertae sedis</taxon>
        <taxon>Mucoromycota</taxon>
        <taxon>Mortierellomycotina</taxon>
        <taxon>Mortierellomycetes</taxon>
        <taxon>Mortierellales</taxon>
        <taxon>Mortierellaceae</taxon>
        <taxon>Dissophora</taxon>
    </lineage>
</organism>
<protein>
    <recommendedName>
        <fullName evidence="4">BAR domain-containing protein</fullName>
    </recommendedName>
</protein>
<evidence type="ECO:0000256" key="3">
    <source>
        <dbReference type="ARBA" id="ARBA00023212"/>
    </source>
</evidence>
<dbReference type="OrthoDB" id="446293at2759"/>
<dbReference type="GO" id="GO:0043332">
    <property type="term" value="C:mating projection tip"/>
    <property type="evidence" value="ECO:0007669"/>
    <property type="project" value="TreeGrafter"/>
</dbReference>
<dbReference type="GO" id="GO:0015629">
    <property type="term" value="C:actin cytoskeleton"/>
    <property type="evidence" value="ECO:0007669"/>
    <property type="project" value="TreeGrafter"/>
</dbReference>
<sequence length="257" mass="29249">MSWSGFKKNLNRATTSVLSKTGAVDRTSDREFEEEEKRFKSLEHKVERLHKEANGYAQAVRNMTGSQLRIASTIDQFYDEGAPMGIYGIKYKEAVAKLEQQAQDEVDAAYRTTVLEPVGRYAAYFPEINEAIKRRNKKLLDYDAARTKVRKLVERPSEDATKLPRAEHEANTLREMYETMNAQLTTELPKIIDSRVAYLDPSFEGVVKSQLSFSQDAHNTLESLRQFFPPESEGQQLDEAAEGILQQMRELSICGLA</sequence>
<dbReference type="PROSITE" id="PS51021">
    <property type="entry name" value="BAR"/>
    <property type="match status" value="1"/>
</dbReference>
<accession>A0A9P6RRI9</accession>
<comment type="caution">
    <text evidence="5">The sequence shown here is derived from an EMBL/GenBank/DDBJ whole genome shotgun (WGS) entry which is preliminary data.</text>
</comment>
<dbReference type="SMART" id="SM00721">
    <property type="entry name" value="BAR"/>
    <property type="match status" value="1"/>
</dbReference>
<dbReference type="GO" id="GO:0051666">
    <property type="term" value="P:actin cortical patch localization"/>
    <property type="evidence" value="ECO:0007669"/>
    <property type="project" value="InterPro"/>
</dbReference>
<keyword evidence="3" id="KW-0206">Cytoskeleton</keyword>
<dbReference type="InterPro" id="IPR046982">
    <property type="entry name" value="BIN3/RVS161-like"/>
</dbReference>
<dbReference type="GO" id="GO:0008289">
    <property type="term" value="F:lipid binding"/>
    <property type="evidence" value="ECO:0007669"/>
    <property type="project" value="TreeGrafter"/>
</dbReference>
<evidence type="ECO:0000256" key="2">
    <source>
        <dbReference type="ARBA" id="ARBA00022490"/>
    </source>
</evidence>
<name>A0A9P6RRI9_9FUNG</name>
<dbReference type="Gene3D" id="1.20.1270.60">
    <property type="entry name" value="Arfaptin homology (AH) domain/BAR domain"/>
    <property type="match status" value="1"/>
</dbReference>
<proteinExistence type="predicted"/>
<dbReference type="GO" id="GO:1990528">
    <property type="term" value="C:Rvs161p-Rvs167p complex"/>
    <property type="evidence" value="ECO:0007669"/>
    <property type="project" value="TreeGrafter"/>
</dbReference>
<dbReference type="Pfam" id="PF03114">
    <property type="entry name" value="BAR"/>
    <property type="match status" value="1"/>
</dbReference>